<protein>
    <submittedName>
        <fullName evidence="6">MarR family transcriptional regulator</fullName>
    </submittedName>
</protein>
<evidence type="ECO:0000259" key="5">
    <source>
        <dbReference type="PROSITE" id="PS50995"/>
    </source>
</evidence>
<feature type="compositionally biased region" description="Low complexity" evidence="4">
    <location>
        <begin position="93"/>
        <end position="112"/>
    </location>
</feature>
<accession>A0A261FRL4</accession>
<dbReference type="RefSeq" id="WP_072724286.1">
    <property type="nucleotide sequence ID" value="NZ_BDIS01000007.1"/>
</dbReference>
<dbReference type="PANTHER" id="PTHR42756:SF1">
    <property type="entry name" value="TRANSCRIPTIONAL REPRESSOR OF EMRAB OPERON"/>
    <property type="match status" value="1"/>
</dbReference>
<dbReference type="Proteomes" id="UP000216352">
    <property type="component" value="Unassembled WGS sequence"/>
</dbReference>
<dbReference type="InterPro" id="IPR012318">
    <property type="entry name" value="HTH_CRP"/>
</dbReference>
<dbReference type="InterPro" id="IPR036390">
    <property type="entry name" value="WH_DNA-bd_sf"/>
</dbReference>
<dbReference type="SMART" id="SM00347">
    <property type="entry name" value="HTH_MARR"/>
    <property type="match status" value="1"/>
</dbReference>
<proteinExistence type="predicted"/>
<keyword evidence="7" id="KW-1185">Reference proteome</keyword>
<sequence length="279" mass="30361">MSEQTKTRITEQLRDLGVIIARSHFQVGRTRRENGATVRPVVRRNDRATQPNGNNISQNLEDAPAANAASGAVADATPMNGANADATTDTPSANGTNGVNGTNGTNGTNAAADPTDTVAQDATSTPPNTPGDGSTLHGQGRVLTMLTLKDQISQRDLTTILGMSRQAVGELLSKLEQKGYITRRPATQDRRVMMVHLTDEGHAAADHLRRRTHISTDLLDCLTDDELDTLSGYLDRIITHAESRFPQDDLIERRRLMRKAMAEFRNASRLPEDDIQEDA</sequence>
<dbReference type="PRINTS" id="PR00598">
    <property type="entry name" value="HTHMARR"/>
</dbReference>
<organism evidence="6 7">
    <name type="scientific">Bifidobacterium lemurum</name>
    <dbReference type="NCBI Taxonomy" id="1603886"/>
    <lineage>
        <taxon>Bacteria</taxon>
        <taxon>Bacillati</taxon>
        <taxon>Actinomycetota</taxon>
        <taxon>Actinomycetes</taxon>
        <taxon>Bifidobacteriales</taxon>
        <taxon>Bifidobacteriaceae</taxon>
        <taxon>Bifidobacterium</taxon>
    </lineage>
</organism>
<feature type="compositionally biased region" description="Polar residues" evidence="4">
    <location>
        <begin position="117"/>
        <end position="126"/>
    </location>
</feature>
<dbReference type="InterPro" id="IPR000835">
    <property type="entry name" value="HTH_MarR-typ"/>
</dbReference>
<dbReference type="InterPro" id="IPR023187">
    <property type="entry name" value="Tscrpt_reg_MarR-type_CS"/>
</dbReference>
<dbReference type="AlphaFoldDB" id="A0A261FRL4"/>
<comment type="caution">
    <text evidence="6">The sequence shown here is derived from an EMBL/GenBank/DDBJ whole genome shotgun (WGS) entry which is preliminary data.</text>
</comment>
<dbReference type="EMBL" id="MWWX01000009">
    <property type="protein sequence ID" value="OZG61446.1"/>
    <property type="molecule type" value="Genomic_DNA"/>
</dbReference>
<dbReference type="SMART" id="SM00419">
    <property type="entry name" value="HTH_CRP"/>
    <property type="match status" value="1"/>
</dbReference>
<name>A0A261FRL4_9BIFI</name>
<dbReference type="OrthoDB" id="69852at2"/>
<feature type="compositionally biased region" description="Low complexity" evidence="4">
    <location>
        <begin position="63"/>
        <end position="76"/>
    </location>
</feature>
<feature type="domain" description="HTH marR-type" evidence="5">
    <location>
        <begin position="108"/>
        <end position="239"/>
    </location>
</feature>
<dbReference type="Gene3D" id="1.10.10.10">
    <property type="entry name" value="Winged helix-like DNA-binding domain superfamily/Winged helix DNA-binding domain"/>
    <property type="match status" value="1"/>
</dbReference>
<feature type="region of interest" description="Disordered" evidence="4">
    <location>
        <begin position="30"/>
        <end position="138"/>
    </location>
</feature>
<dbReference type="SUPFAM" id="SSF46785">
    <property type="entry name" value="Winged helix' DNA-binding domain"/>
    <property type="match status" value="1"/>
</dbReference>
<evidence type="ECO:0000313" key="7">
    <source>
        <dbReference type="Proteomes" id="UP000216352"/>
    </source>
</evidence>
<dbReference type="GO" id="GO:0003677">
    <property type="term" value="F:DNA binding"/>
    <property type="evidence" value="ECO:0007669"/>
    <property type="project" value="UniProtKB-KW"/>
</dbReference>
<dbReference type="PROSITE" id="PS50995">
    <property type="entry name" value="HTH_MARR_2"/>
    <property type="match status" value="1"/>
</dbReference>
<evidence type="ECO:0000256" key="3">
    <source>
        <dbReference type="ARBA" id="ARBA00023163"/>
    </source>
</evidence>
<dbReference type="InterPro" id="IPR036388">
    <property type="entry name" value="WH-like_DNA-bd_sf"/>
</dbReference>
<keyword evidence="3" id="KW-0804">Transcription</keyword>
<evidence type="ECO:0000256" key="4">
    <source>
        <dbReference type="SAM" id="MobiDB-lite"/>
    </source>
</evidence>
<dbReference type="PROSITE" id="PS01117">
    <property type="entry name" value="HTH_MARR_1"/>
    <property type="match status" value="1"/>
</dbReference>
<evidence type="ECO:0000256" key="2">
    <source>
        <dbReference type="ARBA" id="ARBA00023125"/>
    </source>
</evidence>
<reference evidence="6 7" key="1">
    <citation type="journal article" date="2017" name="BMC Genomics">
        <title>Comparative genomic and phylogenomic analyses of the Bifidobacteriaceae family.</title>
        <authorList>
            <person name="Lugli G.A."/>
            <person name="Milani C."/>
            <person name="Turroni F."/>
            <person name="Duranti S."/>
            <person name="Mancabelli L."/>
            <person name="Mangifesta M."/>
            <person name="Ferrario C."/>
            <person name="Modesto M."/>
            <person name="Mattarelli P."/>
            <person name="Jiri K."/>
            <person name="van Sinderen D."/>
            <person name="Ventura M."/>
        </authorList>
    </citation>
    <scope>NUCLEOTIDE SEQUENCE [LARGE SCALE GENOMIC DNA]</scope>
    <source>
        <strain evidence="6 7">DSM 28807</strain>
    </source>
</reference>
<keyword evidence="2" id="KW-0238">DNA-binding</keyword>
<feature type="compositionally biased region" description="Polar residues" evidence="4">
    <location>
        <begin position="48"/>
        <end position="60"/>
    </location>
</feature>
<keyword evidence="1" id="KW-0805">Transcription regulation</keyword>
<dbReference type="GO" id="GO:0003700">
    <property type="term" value="F:DNA-binding transcription factor activity"/>
    <property type="evidence" value="ECO:0007669"/>
    <property type="project" value="InterPro"/>
</dbReference>
<dbReference type="PANTHER" id="PTHR42756">
    <property type="entry name" value="TRANSCRIPTIONAL REGULATOR, MARR"/>
    <property type="match status" value="1"/>
</dbReference>
<evidence type="ECO:0000256" key="1">
    <source>
        <dbReference type="ARBA" id="ARBA00023015"/>
    </source>
</evidence>
<gene>
    <name evidence="6" type="ORF">BLEM_1394</name>
</gene>
<evidence type="ECO:0000313" key="6">
    <source>
        <dbReference type="EMBL" id="OZG61446.1"/>
    </source>
</evidence>
<dbReference type="Pfam" id="PF12802">
    <property type="entry name" value="MarR_2"/>
    <property type="match status" value="1"/>
</dbReference>
<dbReference type="STRING" id="1603886.GCA_001895165_00546"/>